<comment type="caution">
    <text evidence="2">The sequence shown here is derived from an EMBL/GenBank/DDBJ whole genome shotgun (WGS) entry which is preliminary data.</text>
</comment>
<dbReference type="EMBL" id="PVWQ01000011">
    <property type="protein sequence ID" value="RDW69017.1"/>
    <property type="molecule type" value="Genomic_DNA"/>
</dbReference>
<feature type="region of interest" description="Disordered" evidence="1">
    <location>
        <begin position="1"/>
        <end position="134"/>
    </location>
</feature>
<protein>
    <submittedName>
        <fullName evidence="2">Uncharacterized protein</fullName>
    </submittedName>
</protein>
<evidence type="ECO:0000313" key="3">
    <source>
        <dbReference type="Proteomes" id="UP000256690"/>
    </source>
</evidence>
<feature type="region of interest" description="Disordered" evidence="1">
    <location>
        <begin position="162"/>
        <end position="183"/>
    </location>
</feature>
<reference evidence="2 3" key="1">
    <citation type="journal article" date="2018" name="IMA Fungus">
        <title>IMA Genome-F 9: Draft genome sequence of Annulohypoxylon stygium, Aspergillus mulundensis, Berkeleyomyces basicola (syn. Thielaviopsis basicola), Ceratocystis smalleyi, two Cercospora beticola strains, Coleophoma cylindrospora, Fusarium fracticaudum, Phialophora cf. hyalina, and Morchella septimelata.</title>
        <authorList>
            <person name="Wingfield B.D."/>
            <person name="Bills G.F."/>
            <person name="Dong Y."/>
            <person name="Huang W."/>
            <person name="Nel W.J."/>
            <person name="Swalarsk-Parry B.S."/>
            <person name="Vaghefi N."/>
            <person name="Wilken P.M."/>
            <person name="An Z."/>
            <person name="de Beer Z.W."/>
            <person name="De Vos L."/>
            <person name="Chen L."/>
            <person name="Duong T.A."/>
            <person name="Gao Y."/>
            <person name="Hammerbacher A."/>
            <person name="Kikkert J.R."/>
            <person name="Li Y."/>
            <person name="Li H."/>
            <person name="Li K."/>
            <person name="Li Q."/>
            <person name="Liu X."/>
            <person name="Ma X."/>
            <person name="Naidoo K."/>
            <person name="Pethybridge S.J."/>
            <person name="Sun J."/>
            <person name="Steenkamp E.T."/>
            <person name="van der Nest M.A."/>
            <person name="van Wyk S."/>
            <person name="Wingfield M.J."/>
            <person name="Xiong C."/>
            <person name="Yue Q."/>
            <person name="Zhang X."/>
        </authorList>
    </citation>
    <scope>NUCLEOTIDE SEQUENCE [LARGE SCALE GENOMIC DNA]</scope>
    <source>
        <strain evidence="2 3">DSM 5745</strain>
    </source>
</reference>
<feature type="compositionally biased region" description="Low complexity" evidence="1">
    <location>
        <begin position="113"/>
        <end position="122"/>
    </location>
</feature>
<organism evidence="2 3">
    <name type="scientific">Aspergillus mulundensis</name>
    <dbReference type="NCBI Taxonomy" id="1810919"/>
    <lineage>
        <taxon>Eukaryota</taxon>
        <taxon>Fungi</taxon>
        <taxon>Dikarya</taxon>
        <taxon>Ascomycota</taxon>
        <taxon>Pezizomycotina</taxon>
        <taxon>Eurotiomycetes</taxon>
        <taxon>Eurotiomycetidae</taxon>
        <taxon>Eurotiales</taxon>
        <taxon>Aspergillaceae</taxon>
        <taxon>Aspergillus</taxon>
        <taxon>Aspergillus subgen. Nidulantes</taxon>
    </lineage>
</organism>
<accession>A0A3D8R4W0</accession>
<dbReference type="OrthoDB" id="4689298at2759"/>
<dbReference type="AlphaFoldDB" id="A0A3D8R4W0"/>
<keyword evidence="3" id="KW-1185">Reference proteome</keyword>
<evidence type="ECO:0000313" key="2">
    <source>
        <dbReference type="EMBL" id="RDW69017.1"/>
    </source>
</evidence>
<name>A0A3D8R4W0_9EURO</name>
<sequence length="351" mass="39367">MTQSDSGSLGYTPMDTSDSESLEYAPMSTSDSESLGYAPGKPIELILRPKPQPTIPPASPPDPPLPQAMSTSDSEPPRSKPIRLKLTLKPKPPSPPTCLLNSPMSEDEQAPDSARTASTAGSTPPPSPTKPVLRKCHNPEALASELSKYLVDYGKYPNAPNVHPRPVTYPNQKAKDDWSELPDADDRDTFEEWGRNMWAPGRVSSLAMFSTWTKPYENDENGEDPWHIWAVFVVETAKKDGHAVVIYDCDPRRIKGQWKNKKTIHRPPKGIMFDVQAELVDYLRYKQNLKIKGLFYNADQTRSGKNQCMKYTMQWMSRMVQAGDVRFAEIGGKGKCADPRVKNCVRITRFR</sequence>
<dbReference type="GeneID" id="38119147"/>
<feature type="compositionally biased region" description="Pro residues" evidence="1">
    <location>
        <begin position="50"/>
        <end position="66"/>
    </location>
</feature>
<evidence type="ECO:0000256" key="1">
    <source>
        <dbReference type="SAM" id="MobiDB-lite"/>
    </source>
</evidence>
<dbReference type="RefSeq" id="XP_026600806.1">
    <property type="nucleotide sequence ID" value="XM_026750793.1"/>
</dbReference>
<proteinExistence type="predicted"/>
<dbReference type="Proteomes" id="UP000256690">
    <property type="component" value="Unassembled WGS sequence"/>
</dbReference>
<gene>
    <name evidence="2" type="ORF">DSM5745_08777</name>
</gene>